<dbReference type="Gene3D" id="1.10.132.60">
    <property type="entry name" value="DNA polymerase family B, C-terminal domain"/>
    <property type="match status" value="1"/>
</dbReference>
<dbReference type="Gene3D" id="1.10.287.690">
    <property type="entry name" value="Helix hairpin bin"/>
    <property type="match status" value="1"/>
</dbReference>
<dbReference type="AlphaFoldDB" id="A0A9W7DCX1"/>
<dbReference type="GO" id="GO:0005658">
    <property type="term" value="C:alpha DNA polymerase:primase complex"/>
    <property type="evidence" value="ECO:0007669"/>
    <property type="project" value="TreeGrafter"/>
</dbReference>
<comment type="similarity">
    <text evidence="2 12">Belongs to the DNA polymerase type-B family.</text>
</comment>
<sequence length="1144" mass="129320">MYWLDYVEVDHSLVLFGKDKTNDGKLASGMVQVNGIDRQLFFLPRTTPPPKQAKEDDDEEEDEEPFEPNTPMDVHEEIIPLLMDKYGLDQIRAKPEKMHYAFEIPGIPKEAEYLKVLLPYHTPKNKDKPLPMNLESETFSKVFGTNQNIFESFVVQRNIMGPCWLTIKNCDFHALQNTSHCSVEVSVPRANCVSVAKIDDPAPSLNVLSINVQPMMNGKQGKQEVGSVSIALYKNLPQDAPIDENLKPDELVTLVRPVGGSVALPAGLTQLARQKGISIRSFNNERILLNCLCAMIKKSDPDVFIGHKLENVSLDILLHRMYDLKINTWSTFGRRNKKQFPDKFGRSSGRNSIFQLREICAGRLLCDIANEMGQSLTPKCQSWELHEMYDVVCKKKHTPLEVNLSNPTMAEEASHLLAALNENSMSVQIIGEVAFRIQILSLSKQLTNLAGNAWSHTLGGTRAGRNEYILLHEFTREGYIVPDKETKAYRQQVAAAQAQQEGAEDEESNATSNKKAKYQGGLVFEPEKGLHKNYVLVMDFNSLYPSIIQEFNICFTTVVRSNLHSDSELPNVPSSDSHFGVLPKLLQQLVSRRREVKKLMKSPSATPVERAQYDIKQQALKLTANSMYGCLGYVNSRFYAKPLAMLVTNKGREILMDTRQLAESLGLKVVYGDTDSVMIDSSCDTYKDAIKIGEDFKHRVNERYKLLEIDIDNVFKRILLHSKKKYAAMNCVIDRQGNEVTTLEVKGLDMKRREYCPLSKEISTFILQKVLGDTEPEEALTEIYNHLEDTTQKLKNNEIPWVKLKINTRLSKDPKQYPGGNSMPAVQVALRLRESGKIVKAGNVMTFVITNDGIDENLSVAARARALTEVLRNSDDYKVDADYYLEKQLFAPITRLLTKIEGSDIVRLANALGLDSKKYEAQARYQQQNSSANLQPLESTIPDQERFRDVKSLKIHCPNCTNCFDFGGIQASNHYQVTFSGVRCTSCETIISPLSISSQLEHLIRREISRYYAGYLHCDECGLKTRQVCVYGKKCIGIMGKAHGCKGVMNYVYTDKQLYNQLLYFKSLFDVDKAKAQKLKPLVEDTENEDKENKPHTLNKGELDALVEQNRQLFGVFGGVVDKYLGECGRRYVDMHGIFGFMAQ</sequence>
<name>A0A9W7DCX1_AMBMO</name>
<feature type="domain" description="DNA-directed DNA polymerase family B exonuclease" evidence="15">
    <location>
        <begin position="141"/>
        <end position="388"/>
    </location>
</feature>
<dbReference type="Gene3D" id="2.40.50.730">
    <property type="match status" value="1"/>
</dbReference>
<dbReference type="CDD" id="cd05532">
    <property type="entry name" value="POLBc_alpha"/>
    <property type="match status" value="1"/>
</dbReference>
<dbReference type="GO" id="GO:1902975">
    <property type="term" value="P:mitotic DNA replication initiation"/>
    <property type="evidence" value="ECO:0007669"/>
    <property type="project" value="InterPro"/>
</dbReference>
<accession>A0A9W7DCX1</accession>
<dbReference type="GO" id="GO:0006272">
    <property type="term" value="P:leading strand elongation"/>
    <property type="evidence" value="ECO:0007669"/>
    <property type="project" value="TreeGrafter"/>
</dbReference>
<evidence type="ECO:0000256" key="6">
    <source>
        <dbReference type="ARBA" id="ARBA00022723"/>
    </source>
</evidence>
<dbReference type="FunFam" id="3.30.70.2820:FF:000001">
    <property type="entry name" value="DNA polymerase"/>
    <property type="match status" value="1"/>
</dbReference>
<keyword evidence="8" id="KW-0862">Zinc</keyword>
<evidence type="ECO:0000256" key="4">
    <source>
        <dbReference type="ARBA" id="ARBA00022695"/>
    </source>
</evidence>
<dbReference type="InterPro" id="IPR042087">
    <property type="entry name" value="DNA_pol_B_thumb"/>
</dbReference>
<dbReference type="SUPFAM" id="SSF53098">
    <property type="entry name" value="Ribonuclease H-like"/>
    <property type="match status" value="1"/>
</dbReference>
<dbReference type="InterPro" id="IPR043502">
    <property type="entry name" value="DNA/RNA_pol_sf"/>
</dbReference>
<dbReference type="InterPro" id="IPR006134">
    <property type="entry name" value="DNA-dir_DNA_pol_B_multi_dom"/>
</dbReference>
<evidence type="ECO:0000256" key="11">
    <source>
        <dbReference type="ARBA" id="ARBA00023242"/>
    </source>
</evidence>
<dbReference type="GO" id="GO:0003688">
    <property type="term" value="F:DNA replication origin binding"/>
    <property type="evidence" value="ECO:0007669"/>
    <property type="project" value="TreeGrafter"/>
</dbReference>
<dbReference type="InterPro" id="IPR006133">
    <property type="entry name" value="DNA-dir_DNA_pol_B_exonuc"/>
</dbReference>
<dbReference type="InterPro" id="IPR023211">
    <property type="entry name" value="DNA_pol_palm_dom_sf"/>
</dbReference>
<dbReference type="PRINTS" id="PR00106">
    <property type="entry name" value="DNAPOLB"/>
</dbReference>
<gene>
    <name evidence="17" type="ORF">Amon01_000152100</name>
</gene>
<keyword evidence="11" id="KW-0539">Nucleus</keyword>
<dbReference type="Pfam" id="PF03104">
    <property type="entry name" value="DNA_pol_B_exo1"/>
    <property type="match status" value="1"/>
</dbReference>
<evidence type="ECO:0000313" key="17">
    <source>
        <dbReference type="EMBL" id="GMG20825.1"/>
    </source>
</evidence>
<keyword evidence="6" id="KW-0479">Metal-binding</keyword>
<dbReference type="FunFam" id="1.10.132.60:FF:000004">
    <property type="entry name" value="DNA polymerase"/>
    <property type="match status" value="1"/>
</dbReference>
<dbReference type="Pfam" id="PF00136">
    <property type="entry name" value="DNA_pol_B"/>
    <property type="match status" value="1"/>
</dbReference>
<keyword evidence="18" id="KW-1185">Reference proteome</keyword>
<dbReference type="Pfam" id="PF08996">
    <property type="entry name" value="zf-DNA_Pol"/>
    <property type="match status" value="1"/>
</dbReference>
<evidence type="ECO:0000256" key="12">
    <source>
        <dbReference type="RuleBase" id="RU000442"/>
    </source>
</evidence>
<dbReference type="FunFam" id="3.30.420.10:FF:000036">
    <property type="entry name" value="DNA polymerase"/>
    <property type="match status" value="1"/>
</dbReference>
<dbReference type="InterPro" id="IPR015088">
    <property type="entry name" value="Znf_DNA-dir_DNA_pol_B_alpha"/>
</dbReference>
<dbReference type="Gene3D" id="1.10.3200.20">
    <property type="entry name" value="DNA Polymerase alpha, zinc finger"/>
    <property type="match status" value="1"/>
</dbReference>
<evidence type="ECO:0000256" key="1">
    <source>
        <dbReference type="ARBA" id="ARBA00004123"/>
    </source>
</evidence>
<feature type="region of interest" description="Disordered" evidence="13">
    <location>
        <begin position="493"/>
        <end position="514"/>
    </location>
</feature>
<evidence type="ECO:0000259" key="14">
    <source>
        <dbReference type="Pfam" id="PF00136"/>
    </source>
</evidence>
<comment type="catalytic activity">
    <reaction evidence="12">
        <text>DNA(n) + a 2'-deoxyribonucleoside 5'-triphosphate = DNA(n+1) + diphosphate</text>
        <dbReference type="Rhea" id="RHEA:22508"/>
        <dbReference type="Rhea" id="RHEA-COMP:17339"/>
        <dbReference type="Rhea" id="RHEA-COMP:17340"/>
        <dbReference type="ChEBI" id="CHEBI:33019"/>
        <dbReference type="ChEBI" id="CHEBI:61560"/>
        <dbReference type="ChEBI" id="CHEBI:173112"/>
        <dbReference type="EC" id="2.7.7.7"/>
    </reaction>
</comment>
<dbReference type="InterPro" id="IPR006172">
    <property type="entry name" value="DNA-dir_DNA_pol_B"/>
</dbReference>
<dbReference type="CDD" id="cd05776">
    <property type="entry name" value="DNA_polB_alpha_exo"/>
    <property type="match status" value="1"/>
</dbReference>
<feature type="domain" description="DNA-directed DNA polymerase family B multifunctional" evidence="14">
    <location>
        <begin position="453"/>
        <end position="900"/>
    </location>
</feature>
<evidence type="ECO:0000256" key="7">
    <source>
        <dbReference type="ARBA" id="ARBA00022771"/>
    </source>
</evidence>
<dbReference type="Gene3D" id="6.10.10.100">
    <property type="match status" value="1"/>
</dbReference>
<evidence type="ECO:0000256" key="13">
    <source>
        <dbReference type="SAM" id="MobiDB-lite"/>
    </source>
</evidence>
<feature type="region of interest" description="Disordered" evidence="13">
    <location>
        <begin position="42"/>
        <end position="71"/>
    </location>
</feature>
<dbReference type="PANTHER" id="PTHR45861:SF1">
    <property type="entry name" value="DNA POLYMERASE ALPHA CATALYTIC SUBUNIT"/>
    <property type="match status" value="1"/>
</dbReference>
<dbReference type="SMART" id="SM00486">
    <property type="entry name" value="POLBc"/>
    <property type="match status" value="1"/>
</dbReference>
<dbReference type="GO" id="GO:0003887">
    <property type="term" value="F:DNA-directed DNA polymerase activity"/>
    <property type="evidence" value="ECO:0007669"/>
    <property type="project" value="UniProtKB-KW"/>
</dbReference>
<dbReference type="FunFam" id="1.10.287.690:FF:000003">
    <property type="entry name" value="DNA polymerase"/>
    <property type="match status" value="1"/>
</dbReference>
<comment type="caution">
    <text evidence="17">The sequence shown here is derived from an EMBL/GenBank/DDBJ whole genome shotgun (WGS) entry which is preliminary data.</text>
</comment>
<dbReference type="InterPro" id="IPR036397">
    <property type="entry name" value="RNaseH_sf"/>
</dbReference>
<dbReference type="GO" id="GO:0000166">
    <property type="term" value="F:nucleotide binding"/>
    <property type="evidence" value="ECO:0007669"/>
    <property type="project" value="InterPro"/>
</dbReference>
<evidence type="ECO:0000256" key="9">
    <source>
        <dbReference type="ARBA" id="ARBA00022932"/>
    </source>
</evidence>
<keyword evidence="3 12" id="KW-0808">Transferase</keyword>
<dbReference type="SUPFAM" id="SSF56672">
    <property type="entry name" value="DNA/RNA polymerases"/>
    <property type="match status" value="1"/>
</dbReference>
<dbReference type="EMBL" id="BSXU01000479">
    <property type="protein sequence ID" value="GMG20825.1"/>
    <property type="molecule type" value="Genomic_DNA"/>
</dbReference>
<protein>
    <recommendedName>
        <fullName evidence="12">DNA polymerase</fullName>
        <ecNumber evidence="12">2.7.7.7</ecNumber>
    </recommendedName>
</protein>
<organism evidence="17 18">
    <name type="scientific">Ambrosiozyma monospora</name>
    <name type="common">Yeast</name>
    <name type="synonym">Endomycopsis monosporus</name>
    <dbReference type="NCBI Taxonomy" id="43982"/>
    <lineage>
        <taxon>Eukaryota</taxon>
        <taxon>Fungi</taxon>
        <taxon>Dikarya</taxon>
        <taxon>Ascomycota</taxon>
        <taxon>Saccharomycotina</taxon>
        <taxon>Pichiomycetes</taxon>
        <taxon>Pichiales</taxon>
        <taxon>Pichiaceae</taxon>
        <taxon>Ambrosiozyma</taxon>
    </lineage>
</organism>
<keyword evidence="5 12" id="KW-0235">DNA replication</keyword>
<evidence type="ECO:0000259" key="16">
    <source>
        <dbReference type="Pfam" id="PF08996"/>
    </source>
</evidence>
<evidence type="ECO:0000256" key="10">
    <source>
        <dbReference type="ARBA" id="ARBA00023125"/>
    </source>
</evidence>
<evidence type="ECO:0000256" key="8">
    <source>
        <dbReference type="ARBA" id="ARBA00022833"/>
    </source>
</evidence>
<keyword evidence="9 12" id="KW-0239">DNA-directed DNA polymerase</keyword>
<proteinExistence type="inferred from homology"/>
<comment type="subcellular location">
    <subcellularLocation>
        <location evidence="1">Nucleus</location>
    </subcellularLocation>
</comment>
<evidence type="ECO:0000256" key="2">
    <source>
        <dbReference type="ARBA" id="ARBA00005755"/>
    </source>
</evidence>
<dbReference type="Gene3D" id="3.30.420.10">
    <property type="entry name" value="Ribonuclease H-like superfamily/Ribonuclease H"/>
    <property type="match status" value="1"/>
</dbReference>
<feature type="compositionally biased region" description="Acidic residues" evidence="13">
    <location>
        <begin position="55"/>
        <end position="66"/>
    </location>
</feature>
<dbReference type="Gene3D" id="3.90.1600.10">
    <property type="entry name" value="Palm domain of DNA polymerase"/>
    <property type="match status" value="1"/>
</dbReference>
<dbReference type="GO" id="GO:0006273">
    <property type="term" value="P:lagging strand elongation"/>
    <property type="evidence" value="ECO:0007669"/>
    <property type="project" value="TreeGrafter"/>
</dbReference>
<evidence type="ECO:0000256" key="3">
    <source>
        <dbReference type="ARBA" id="ARBA00022679"/>
    </source>
</evidence>
<dbReference type="Gene3D" id="3.30.70.2820">
    <property type="match status" value="1"/>
</dbReference>
<evidence type="ECO:0000313" key="18">
    <source>
        <dbReference type="Proteomes" id="UP001165063"/>
    </source>
</evidence>
<dbReference type="OrthoDB" id="6755010at2759"/>
<keyword evidence="10 12" id="KW-0238">DNA-binding</keyword>
<dbReference type="PROSITE" id="PS00116">
    <property type="entry name" value="DNA_POLYMERASE_B"/>
    <property type="match status" value="1"/>
</dbReference>
<dbReference type="InterPro" id="IPR038256">
    <property type="entry name" value="Pol_alpha_znc_sf"/>
</dbReference>
<dbReference type="GO" id="GO:0003682">
    <property type="term" value="F:chromatin binding"/>
    <property type="evidence" value="ECO:0007669"/>
    <property type="project" value="TreeGrafter"/>
</dbReference>
<dbReference type="PANTHER" id="PTHR45861">
    <property type="entry name" value="DNA POLYMERASE ALPHA CATALYTIC SUBUNIT"/>
    <property type="match status" value="1"/>
</dbReference>
<dbReference type="EC" id="2.7.7.7" evidence="12"/>
<reference evidence="17" key="1">
    <citation type="submission" date="2023-04" db="EMBL/GenBank/DDBJ databases">
        <title>Ambrosiozyma monospora NBRC 1965.</title>
        <authorList>
            <person name="Ichikawa N."/>
            <person name="Sato H."/>
            <person name="Tonouchi N."/>
        </authorList>
    </citation>
    <scope>NUCLEOTIDE SEQUENCE</scope>
    <source>
        <strain evidence="17">NBRC 1965</strain>
    </source>
</reference>
<dbReference type="GO" id="GO:0006281">
    <property type="term" value="P:DNA repair"/>
    <property type="evidence" value="ECO:0007669"/>
    <property type="project" value="UniProtKB-ARBA"/>
</dbReference>
<dbReference type="GO" id="GO:0008270">
    <property type="term" value="F:zinc ion binding"/>
    <property type="evidence" value="ECO:0007669"/>
    <property type="project" value="UniProtKB-KW"/>
</dbReference>
<dbReference type="GO" id="GO:0003697">
    <property type="term" value="F:single-stranded DNA binding"/>
    <property type="evidence" value="ECO:0007669"/>
    <property type="project" value="TreeGrafter"/>
</dbReference>
<dbReference type="Proteomes" id="UP001165063">
    <property type="component" value="Unassembled WGS sequence"/>
</dbReference>
<keyword evidence="7" id="KW-0863">Zinc-finger</keyword>
<feature type="domain" description="Zinc finger DNA-directed DNA polymerase family B alpha" evidence="16">
    <location>
        <begin position="939"/>
        <end position="1139"/>
    </location>
</feature>
<evidence type="ECO:0000259" key="15">
    <source>
        <dbReference type="Pfam" id="PF03104"/>
    </source>
</evidence>
<keyword evidence="4 12" id="KW-0548">Nucleotidyltransferase</keyword>
<dbReference type="InterPro" id="IPR045846">
    <property type="entry name" value="POLBc_alpha"/>
</dbReference>
<evidence type="ECO:0000256" key="5">
    <source>
        <dbReference type="ARBA" id="ARBA00022705"/>
    </source>
</evidence>
<dbReference type="InterPro" id="IPR012337">
    <property type="entry name" value="RNaseH-like_sf"/>
</dbReference>
<dbReference type="InterPro" id="IPR017964">
    <property type="entry name" value="DNA-dir_DNA_pol_B_CS"/>
</dbReference>
<dbReference type="NCBIfam" id="TIGR00592">
    <property type="entry name" value="pol2"/>
    <property type="match status" value="1"/>
</dbReference>